<keyword evidence="2" id="KW-1133">Transmembrane helix</keyword>
<keyword evidence="2" id="KW-0472">Membrane</keyword>
<dbReference type="EMBL" id="MN740183">
    <property type="protein sequence ID" value="QHT92369.1"/>
    <property type="molecule type" value="Genomic_DNA"/>
</dbReference>
<name>A0A6C0IHT9_9ZZZZ</name>
<proteinExistence type="predicted"/>
<dbReference type="AlphaFoldDB" id="A0A6C0IHT9"/>
<keyword evidence="2" id="KW-0812">Transmembrane</keyword>
<evidence type="ECO:0000313" key="3">
    <source>
        <dbReference type="EMBL" id="QHT92369.1"/>
    </source>
</evidence>
<accession>A0A6C0IHT9</accession>
<protein>
    <submittedName>
        <fullName evidence="3">Uncharacterized protein</fullName>
    </submittedName>
</protein>
<feature type="transmembrane region" description="Helical" evidence="2">
    <location>
        <begin position="181"/>
        <end position="199"/>
    </location>
</feature>
<sequence length="498" mass="56988">MPITPRMHAKGRIARPVSPKPPASPSGTPPASPIASPRELPRRESLFGHAPVSVANYNRVVIPMEPPVNRPMTTATPVATPVDTAMPMATHVDTPVATPTPVTTSNQYTTFRNPLQSYYPDNNSKHHMVTFSDVANEFKENYNLEESVTSTSLDILALYLKGQKILHTESKTLCEKRLHTLMLPAIVISSLCAILNFALQNTSYGAVLISCFNIINAFLMSLISYLKLDSKAHAHQSSAYKYQKLESECEFNSGRVLFIKESTDLANLVDDVHNRVLEIKESNQFIIPEQIRYRFHQIYSTNVFTLVKAIQTQEIIFINDLKVIVQKMQYIRGLKRREEEKLATINADMDALYSQEKSMQLSRNTLIDNYVEQEVHYRMQQTTPLPHAPQTAEMAKRLHDDIVKQVDRNVISTIIDQDIKHIEEKMKSLETERFVTQDMIQELAIQRNKLETEKVTALKKAITHRAEYMELNNLYDDDLKKDREKQQGTWRLCNWCKT</sequence>
<organism evidence="3">
    <name type="scientific">viral metagenome</name>
    <dbReference type="NCBI Taxonomy" id="1070528"/>
    <lineage>
        <taxon>unclassified sequences</taxon>
        <taxon>metagenomes</taxon>
        <taxon>organismal metagenomes</taxon>
    </lineage>
</organism>
<feature type="compositionally biased region" description="Pro residues" evidence="1">
    <location>
        <begin position="18"/>
        <end position="32"/>
    </location>
</feature>
<reference evidence="3" key="1">
    <citation type="journal article" date="2020" name="Nature">
        <title>Giant virus diversity and host interactions through global metagenomics.</title>
        <authorList>
            <person name="Schulz F."/>
            <person name="Roux S."/>
            <person name="Paez-Espino D."/>
            <person name="Jungbluth S."/>
            <person name="Walsh D.A."/>
            <person name="Denef V.J."/>
            <person name="McMahon K.D."/>
            <person name="Konstantinidis K.T."/>
            <person name="Eloe-Fadrosh E.A."/>
            <person name="Kyrpides N.C."/>
            <person name="Woyke T."/>
        </authorList>
    </citation>
    <scope>NUCLEOTIDE SEQUENCE</scope>
    <source>
        <strain evidence="3">GVMAG-M-3300023184-88</strain>
    </source>
</reference>
<feature type="transmembrane region" description="Helical" evidence="2">
    <location>
        <begin position="205"/>
        <end position="226"/>
    </location>
</feature>
<evidence type="ECO:0000256" key="2">
    <source>
        <dbReference type="SAM" id="Phobius"/>
    </source>
</evidence>
<evidence type="ECO:0000256" key="1">
    <source>
        <dbReference type="SAM" id="MobiDB-lite"/>
    </source>
</evidence>
<feature type="region of interest" description="Disordered" evidence="1">
    <location>
        <begin position="1"/>
        <end position="38"/>
    </location>
</feature>